<comment type="caution">
    <text evidence="1">The sequence shown here is derived from an EMBL/GenBank/DDBJ whole genome shotgun (WGS) entry which is preliminary data.</text>
</comment>
<dbReference type="Proteomes" id="UP001150603">
    <property type="component" value="Unassembled WGS sequence"/>
</dbReference>
<evidence type="ECO:0000313" key="2">
    <source>
        <dbReference type="Proteomes" id="UP001150603"/>
    </source>
</evidence>
<gene>
    <name evidence="1" type="ORF">FBU59_004159</name>
</gene>
<evidence type="ECO:0000313" key="1">
    <source>
        <dbReference type="EMBL" id="KAJ1939336.1"/>
    </source>
</evidence>
<organism evidence="1 2">
    <name type="scientific">Linderina macrospora</name>
    <dbReference type="NCBI Taxonomy" id="4868"/>
    <lineage>
        <taxon>Eukaryota</taxon>
        <taxon>Fungi</taxon>
        <taxon>Fungi incertae sedis</taxon>
        <taxon>Zoopagomycota</taxon>
        <taxon>Kickxellomycotina</taxon>
        <taxon>Kickxellomycetes</taxon>
        <taxon>Kickxellales</taxon>
        <taxon>Kickxellaceae</taxon>
        <taxon>Linderina</taxon>
    </lineage>
</organism>
<sequence length="321" mass="35107">MRSGSAMASPHSSAANGPWAAGDLQRLQRPVGGLTMASALQQQPPQLAQPSPLPGTDASQQKTSSGEPSAAMMALAKPMFRKTRSSETAEAAFEHAIAAHRAIFSDDISFVDGTPLLQSLAPSWPRLSAKHRPRRADASDSNADADADAGADDSEAKTAVGVAAGAMVRDFNASLRMWREDNGSTWIDPHTGIRQIPESLQPTAVQAERIDGSHGSAKIRTTIVDRLVSFVEDELPTSRDGVAALPGDYPLALLPGQYQHEFPVHQTRFGQTYEQAVTLYQYHWSRQLAVQQQMQMQQQQQLQRQQQQQQQQQNQQRQPPK</sequence>
<protein>
    <submittedName>
        <fullName evidence="1">Uncharacterized protein</fullName>
    </submittedName>
</protein>
<reference evidence="1" key="1">
    <citation type="submission" date="2022-07" db="EMBL/GenBank/DDBJ databases">
        <title>Phylogenomic reconstructions and comparative analyses of Kickxellomycotina fungi.</title>
        <authorList>
            <person name="Reynolds N.K."/>
            <person name="Stajich J.E."/>
            <person name="Barry K."/>
            <person name="Grigoriev I.V."/>
            <person name="Crous P."/>
            <person name="Smith M.E."/>
        </authorList>
    </citation>
    <scope>NUCLEOTIDE SEQUENCE</scope>
    <source>
        <strain evidence="1">NRRL 5244</strain>
    </source>
</reference>
<name>A0ACC1J688_9FUNG</name>
<keyword evidence="2" id="KW-1185">Reference proteome</keyword>
<dbReference type="EMBL" id="JANBPW010002881">
    <property type="protein sequence ID" value="KAJ1939336.1"/>
    <property type="molecule type" value="Genomic_DNA"/>
</dbReference>
<proteinExistence type="predicted"/>
<accession>A0ACC1J688</accession>